<keyword evidence="2" id="KW-1185">Reference proteome</keyword>
<organism evidence="1 2">
    <name type="scientific">Amborella trichopoda</name>
    <dbReference type="NCBI Taxonomy" id="13333"/>
    <lineage>
        <taxon>Eukaryota</taxon>
        <taxon>Viridiplantae</taxon>
        <taxon>Streptophyta</taxon>
        <taxon>Embryophyta</taxon>
        <taxon>Tracheophyta</taxon>
        <taxon>Spermatophyta</taxon>
        <taxon>Magnoliopsida</taxon>
        <taxon>Amborellales</taxon>
        <taxon>Amborellaceae</taxon>
        <taxon>Amborella</taxon>
    </lineage>
</organism>
<accession>U5D5U0</accession>
<dbReference type="EMBL" id="KI392311">
    <property type="protein sequence ID" value="ERN17814.1"/>
    <property type="molecule type" value="Genomic_DNA"/>
</dbReference>
<sequence length="165" mass="18252">ILPTHQHIINGLAIDQPHTCAHHEWWHKGHPTTYTTPRDRHLRCRPLSAPRVASKPTLTTPLHRAHTHVPMTTSSYEGKHRCCKHAYPHHTSTHLASTPALGLGIYDPKCTSVNPPIVSLLGAPTPIMPKMGYGTPNENVTKALEGYYAAGFFPAPIRGKTRRGM</sequence>
<evidence type="ECO:0000313" key="2">
    <source>
        <dbReference type="Proteomes" id="UP000017836"/>
    </source>
</evidence>
<gene>
    <name evidence="1" type="ORF">AMTR_s00047p00172640</name>
</gene>
<proteinExistence type="predicted"/>
<dbReference type="Proteomes" id="UP000017836">
    <property type="component" value="Unassembled WGS sequence"/>
</dbReference>
<protein>
    <submittedName>
        <fullName evidence="1">Uncharacterized protein</fullName>
    </submittedName>
</protein>
<feature type="non-terminal residue" evidence="1">
    <location>
        <position position="1"/>
    </location>
</feature>
<reference evidence="2" key="1">
    <citation type="journal article" date="2013" name="Science">
        <title>The Amborella genome and the evolution of flowering plants.</title>
        <authorList>
            <consortium name="Amborella Genome Project"/>
        </authorList>
    </citation>
    <scope>NUCLEOTIDE SEQUENCE [LARGE SCALE GENOMIC DNA]</scope>
</reference>
<evidence type="ECO:0000313" key="1">
    <source>
        <dbReference type="EMBL" id="ERN17814.1"/>
    </source>
</evidence>
<dbReference type="HOGENOM" id="CLU_1615074_0_0_1"/>
<dbReference type="AlphaFoldDB" id="U5D5U0"/>
<dbReference type="Gramene" id="ERN17814">
    <property type="protein sequence ID" value="ERN17814"/>
    <property type="gene ID" value="AMTR_s00047p00172640"/>
</dbReference>
<name>U5D5U0_AMBTC</name>